<dbReference type="PROSITE" id="PS50005">
    <property type="entry name" value="TPR"/>
    <property type="match status" value="4"/>
</dbReference>
<evidence type="ECO:0000256" key="1">
    <source>
        <dbReference type="ARBA" id="ARBA00022737"/>
    </source>
</evidence>
<feature type="repeat" description="TPR" evidence="3">
    <location>
        <begin position="523"/>
        <end position="556"/>
    </location>
</feature>
<protein>
    <submittedName>
        <fullName evidence="5">Tetratricopeptide repeat protein</fullName>
    </submittedName>
</protein>
<dbReference type="InterPro" id="IPR006597">
    <property type="entry name" value="Sel1-like"/>
</dbReference>
<dbReference type="EMBL" id="JBHULN010000017">
    <property type="protein sequence ID" value="MFD2573382.1"/>
    <property type="molecule type" value="Genomic_DNA"/>
</dbReference>
<evidence type="ECO:0000256" key="4">
    <source>
        <dbReference type="SAM" id="MobiDB-lite"/>
    </source>
</evidence>
<keyword evidence="2 3" id="KW-0802">TPR repeat</keyword>
<dbReference type="SUPFAM" id="SSF81901">
    <property type="entry name" value="HCP-like"/>
    <property type="match status" value="1"/>
</dbReference>
<keyword evidence="6" id="KW-1185">Reference proteome</keyword>
<dbReference type="PANTHER" id="PTHR44943">
    <property type="entry name" value="CELLULOSE SYNTHASE OPERON PROTEIN C"/>
    <property type="match status" value="1"/>
</dbReference>
<gene>
    <name evidence="5" type="ORF">ACFSUS_22260</name>
</gene>
<dbReference type="PANTHER" id="PTHR44943:SF8">
    <property type="entry name" value="TPR REPEAT-CONTAINING PROTEIN MJ0263"/>
    <property type="match status" value="1"/>
</dbReference>
<evidence type="ECO:0000313" key="6">
    <source>
        <dbReference type="Proteomes" id="UP001597469"/>
    </source>
</evidence>
<dbReference type="InterPro" id="IPR019734">
    <property type="entry name" value="TPR_rpt"/>
</dbReference>
<dbReference type="Pfam" id="PF13181">
    <property type="entry name" value="TPR_8"/>
    <property type="match status" value="2"/>
</dbReference>
<dbReference type="InterPro" id="IPR011990">
    <property type="entry name" value="TPR-like_helical_dom_sf"/>
</dbReference>
<dbReference type="Proteomes" id="UP001597469">
    <property type="component" value="Unassembled WGS sequence"/>
</dbReference>
<dbReference type="SUPFAM" id="SSF48452">
    <property type="entry name" value="TPR-like"/>
    <property type="match status" value="2"/>
</dbReference>
<feature type="compositionally biased region" description="Low complexity" evidence="4">
    <location>
        <begin position="565"/>
        <end position="592"/>
    </location>
</feature>
<sequence length="592" mass="65601">MMNDQKKSLLTILFVGATALAPLKAQDLPTAIKDIEAERFTKAGQTLTQLATSSPTAENQFYLGYYYLRSGQVDQAKAAFEKGAAADAKNQLNNVGLGGVALVKGDRAGGTTLINNAVAATKNKNQDVLIRGAEMFTLSEKTNDPARALELLTIADEKDKKNENAEIEMLMGDAYFLKNDGGNAISKYENALAISPNLAEANYKIGRLYLRGKNYAKAQEYFKLAIQNDAEFAPTYRAYADALANSRAYKSAAQNYELYVQKSGTQDPELLLDVARYKFLAEDYQGATAYLDQLKGKVNNPIINRMYGWAYTALGKNNEAVQALEQFTKDAPQKVIPDDYKYLGRAYGQLGTPEGDSLSIVNLEKAAPNDTTENLYREIAKKYYDTKRYDKAAVYYAKTIQNDKKPLNNDFLYNGLSNYQYGFRVGRDSLNPITDTAQIRLVKQQYFLRADSAFAQMAQQVEKTAGETYPLAYYYRAQSNYYAYPSTVSLSTGTAVPYYEKFIELANAEPDAAKKQSYQKNLVTAYKFLASYNLAKKDDAKAKEYFNKVLEINPNDPDVLKALEGPKAATPTPKPGTKAAPKATAKKATASR</sequence>
<accession>A0ABW5MCV4</accession>
<dbReference type="Pfam" id="PF13414">
    <property type="entry name" value="TPR_11"/>
    <property type="match status" value="1"/>
</dbReference>
<feature type="region of interest" description="Disordered" evidence="4">
    <location>
        <begin position="560"/>
        <end position="592"/>
    </location>
</feature>
<dbReference type="InterPro" id="IPR051685">
    <property type="entry name" value="Ycf3/AcsC/BcsC/TPR_MFPF"/>
</dbReference>
<proteinExistence type="predicted"/>
<feature type="repeat" description="TPR" evidence="3">
    <location>
        <begin position="165"/>
        <end position="198"/>
    </location>
</feature>
<dbReference type="Gene3D" id="1.25.40.10">
    <property type="entry name" value="Tetratricopeptide repeat domain"/>
    <property type="match status" value="2"/>
</dbReference>
<keyword evidence="1" id="KW-0677">Repeat</keyword>
<feature type="repeat" description="TPR" evidence="3">
    <location>
        <begin position="57"/>
        <end position="90"/>
    </location>
</feature>
<reference evidence="6" key="1">
    <citation type="journal article" date="2019" name="Int. J. Syst. Evol. Microbiol.">
        <title>The Global Catalogue of Microorganisms (GCM) 10K type strain sequencing project: providing services to taxonomists for standard genome sequencing and annotation.</title>
        <authorList>
            <consortium name="The Broad Institute Genomics Platform"/>
            <consortium name="The Broad Institute Genome Sequencing Center for Infectious Disease"/>
            <person name="Wu L."/>
            <person name="Ma J."/>
        </authorList>
    </citation>
    <scope>NUCLEOTIDE SEQUENCE [LARGE SCALE GENOMIC DNA]</scope>
    <source>
        <strain evidence="6">KCTC 42805</strain>
    </source>
</reference>
<dbReference type="SMART" id="SM00671">
    <property type="entry name" value="SEL1"/>
    <property type="match status" value="3"/>
</dbReference>
<evidence type="ECO:0000256" key="3">
    <source>
        <dbReference type="PROSITE-ProRule" id="PRU00339"/>
    </source>
</evidence>
<dbReference type="RefSeq" id="WP_381525987.1">
    <property type="nucleotide sequence ID" value="NZ_JBHULN010000017.1"/>
</dbReference>
<dbReference type="Pfam" id="PF13174">
    <property type="entry name" value="TPR_6"/>
    <property type="match status" value="1"/>
</dbReference>
<evidence type="ECO:0000313" key="5">
    <source>
        <dbReference type="EMBL" id="MFD2573382.1"/>
    </source>
</evidence>
<dbReference type="SMART" id="SM00028">
    <property type="entry name" value="TPR"/>
    <property type="match status" value="5"/>
</dbReference>
<feature type="repeat" description="TPR" evidence="3">
    <location>
        <begin position="199"/>
        <end position="232"/>
    </location>
</feature>
<name>A0ABW5MCV4_9BACT</name>
<evidence type="ECO:0000256" key="2">
    <source>
        <dbReference type="ARBA" id="ARBA00022803"/>
    </source>
</evidence>
<comment type="caution">
    <text evidence="5">The sequence shown here is derived from an EMBL/GenBank/DDBJ whole genome shotgun (WGS) entry which is preliminary data.</text>
</comment>
<organism evidence="5 6">
    <name type="scientific">Spirosoma soli</name>
    <dbReference type="NCBI Taxonomy" id="1770529"/>
    <lineage>
        <taxon>Bacteria</taxon>
        <taxon>Pseudomonadati</taxon>
        <taxon>Bacteroidota</taxon>
        <taxon>Cytophagia</taxon>
        <taxon>Cytophagales</taxon>
        <taxon>Cytophagaceae</taxon>
        <taxon>Spirosoma</taxon>
    </lineage>
</organism>